<dbReference type="InterPro" id="IPR002938">
    <property type="entry name" value="FAD-bd"/>
</dbReference>
<dbReference type="Proteomes" id="UP000006671">
    <property type="component" value="Unassembled WGS sequence"/>
</dbReference>
<dbReference type="SUPFAM" id="SSF51905">
    <property type="entry name" value="FAD/NAD(P)-binding domain"/>
    <property type="match status" value="1"/>
</dbReference>
<dbReference type="AlphaFoldDB" id="D2VRW6"/>
<dbReference type="GO" id="GO:0070189">
    <property type="term" value="P:kynurenine metabolic process"/>
    <property type="evidence" value="ECO:0007669"/>
    <property type="project" value="TreeGrafter"/>
</dbReference>
<evidence type="ECO:0000256" key="5">
    <source>
        <dbReference type="ARBA" id="ARBA00023002"/>
    </source>
</evidence>
<dbReference type="PANTHER" id="PTHR46028:SF2">
    <property type="entry name" value="KYNURENINE 3-MONOOXYGENASE"/>
    <property type="match status" value="1"/>
</dbReference>
<proteinExistence type="predicted"/>
<evidence type="ECO:0000313" key="9">
    <source>
        <dbReference type="Proteomes" id="UP000006671"/>
    </source>
</evidence>
<dbReference type="Pfam" id="PF01494">
    <property type="entry name" value="FAD_binding_3"/>
    <property type="match status" value="1"/>
</dbReference>
<evidence type="ECO:0000256" key="1">
    <source>
        <dbReference type="ARBA" id="ARBA00001974"/>
    </source>
</evidence>
<keyword evidence="9" id="KW-1185">Reference proteome</keyword>
<gene>
    <name evidence="8" type="ORF">NAEGRDRAFT_59052</name>
</gene>
<comment type="cofactor">
    <cofactor evidence="1">
        <name>FAD</name>
        <dbReference type="ChEBI" id="CHEBI:57692"/>
    </cofactor>
</comment>
<dbReference type="Gene3D" id="3.50.50.60">
    <property type="entry name" value="FAD/NAD(P)-binding domain"/>
    <property type="match status" value="2"/>
</dbReference>
<keyword evidence="6 8" id="KW-0503">Monooxygenase</keyword>
<organism evidence="9">
    <name type="scientific">Naegleria gruberi</name>
    <name type="common">Amoeba</name>
    <dbReference type="NCBI Taxonomy" id="5762"/>
    <lineage>
        <taxon>Eukaryota</taxon>
        <taxon>Discoba</taxon>
        <taxon>Heterolobosea</taxon>
        <taxon>Tetramitia</taxon>
        <taxon>Eutetramitia</taxon>
        <taxon>Vahlkampfiidae</taxon>
        <taxon>Naegleria</taxon>
    </lineage>
</organism>
<keyword evidence="4" id="KW-0521">NADP</keyword>
<reference evidence="8 9" key="1">
    <citation type="journal article" date="2010" name="Cell">
        <title>The genome of Naegleria gruberi illuminates early eukaryotic versatility.</title>
        <authorList>
            <person name="Fritz-Laylin L.K."/>
            <person name="Prochnik S.E."/>
            <person name="Ginger M.L."/>
            <person name="Dacks J.B."/>
            <person name="Carpenter M.L."/>
            <person name="Field M.C."/>
            <person name="Kuo A."/>
            <person name="Paredez A."/>
            <person name="Chapman J."/>
            <person name="Pham J."/>
            <person name="Shu S."/>
            <person name="Neupane R."/>
            <person name="Cipriano M."/>
            <person name="Mancuso J."/>
            <person name="Tu H."/>
            <person name="Salamov A."/>
            <person name="Lindquist E."/>
            <person name="Shapiro H."/>
            <person name="Lucas S."/>
            <person name="Grigoriev I.V."/>
            <person name="Cande W.Z."/>
            <person name="Fulton C."/>
            <person name="Rokhsar D.S."/>
            <person name="Dawson S.C."/>
        </authorList>
    </citation>
    <scope>NUCLEOTIDE SEQUENCE [LARGE SCALE GENOMIC DNA]</scope>
    <source>
        <strain evidence="8 9">NEG-M</strain>
    </source>
</reference>
<dbReference type="EMBL" id="GG738892">
    <property type="protein sequence ID" value="EFC40536.1"/>
    <property type="molecule type" value="Genomic_DNA"/>
</dbReference>
<dbReference type="PRINTS" id="PR00420">
    <property type="entry name" value="RNGMNOXGNASE"/>
</dbReference>
<dbReference type="RefSeq" id="XP_002673280.1">
    <property type="nucleotide sequence ID" value="XM_002673234.1"/>
</dbReference>
<dbReference type="GO" id="GO:0004502">
    <property type="term" value="F:kynurenine 3-monooxygenase activity"/>
    <property type="evidence" value="ECO:0007669"/>
    <property type="project" value="TreeGrafter"/>
</dbReference>
<sequence length="492" mass="55391">MAPPLTDTSSSNYQDLPIIINGAGLVGCMAALYMAQHHGQKVVLIDKRQDYRSHKYEGRSINLAISHRAFKALGGIDQEFVKHFKDESVGLKMKGRGIHMKDLKSDSLEDQFGKTSRVGFQPYGISPDEYIVSVGRHHLNCFLLEELEKKFANVLQVEFEATPTRIEYAKMDNESVSILHFKNKEGELKSVTGKFIIGADGLNSFVRQQMQNNPNCRFSSSQTYISHAYKELSIRPNAQTGDYVMRSDCLHIWPRGDFMLIALPNPTRDFTVTLFMRQYKKRDYAHAIIPFYGQGVNCGFEDCHVFSNIIKEEQSKRGLKPTAFNSELIQAVFENYSLTRKPSADAILNLSLHNFIVMRSKTADPLFLLEQAVMRFLHKNFPQVNAFKPLYNMVAFTPQKTYADAWNTHVNRENFIAKIKQYAVQTLAACAISAISIGIYSKCRSQPPASVAVSTTTPGTTPSITEQTIQLSYSLYDASKGIAKSIGGYFGY</sequence>
<accession>D2VRW6</accession>
<dbReference type="InterPro" id="IPR036188">
    <property type="entry name" value="FAD/NAD-bd_sf"/>
</dbReference>
<feature type="domain" description="FAD-binding" evidence="7">
    <location>
        <begin position="17"/>
        <end position="212"/>
    </location>
</feature>
<evidence type="ECO:0000256" key="2">
    <source>
        <dbReference type="ARBA" id="ARBA00022630"/>
    </source>
</evidence>
<evidence type="ECO:0000259" key="7">
    <source>
        <dbReference type="Pfam" id="PF01494"/>
    </source>
</evidence>
<name>D2VRW6_NAEGR</name>
<dbReference type="STRING" id="5762.D2VRW6"/>
<protein>
    <submittedName>
        <fullName evidence="8">Kynurenine 3-monooxygenase-like protein</fullName>
    </submittedName>
</protein>
<dbReference type="GeneID" id="8851033"/>
<dbReference type="OrthoDB" id="10053569at2759"/>
<dbReference type="VEuPathDB" id="AmoebaDB:NAEGRDRAFT_59052"/>
<keyword evidence="2" id="KW-0285">Flavoprotein</keyword>
<dbReference type="eggNOG" id="KOG2614">
    <property type="taxonomic scope" value="Eukaryota"/>
</dbReference>
<dbReference type="PANTHER" id="PTHR46028">
    <property type="entry name" value="KYNURENINE 3-MONOOXYGENASE"/>
    <property type="match status" value="1"/>
</dbReference>
<evidence type="ECO:0000313" key="8">
    <source>
        <dbReference type="EMBL" id="EFC40536.1"/>
    </source>
</evidence>
<evidence type="ECO:0000256" key="3">
    <source>
        <dbReference type="ARBA" id="ARBA00022827"/>
    </source>
</evidence>
<keyword evidence="3" id="KW-0274">FAD</keyword>
<evidence type="ECO:0000256" key="6">
    <source>
        <dbReference type="ARBA" id="ARBA00023033"/>
    </source>
</evidence>
<dbReference type="KEGG" id="ngr:NAEGRDRAFT_59052"/>
<keyword evidence="5" id="KW-0560">Oxidoreductase</keyword>
<dbReference type="GO" id="GO:0005741">
    <property type="term" value="C:mitochondrial outer membrane"/>
    <property type="evidence" value="ECO:0007669"/>
    <property type="project" value="TreeGrafter"/>
</dbReference>
<dbReference type="InParanoid" id="D2VRW6"/>
<evidence type="ECO:0000256" key="4">
    <source>
        <dbReference type="ARBA" id="ARBA00022857"/>
    </source>
</evidence>
<dbReference type="GO" id="GO:0071949">
    <property type="term" value="F:FAD binding"/>
    <property type="evidence" value="ECO:0007669"/>
    <property type="project" value="InterPro"/>
</dbReference>